<keyword evidence="3" id="KW-1185">Reference proteome</keyword>
<proteinExistence type="predicted"/>
<dbReference type="KEGG" id="apv:Apar_0574"/>
<dbReference type="EMBL" id="CP001721">
    <property type="protein sequence ID" value="ACV51004.1"/>
    <property type="molecule type" value="Genomic_DNA"/>
</dbReference>
<protein>
    <submittedName>
        <fullName evidence="2">HNH nuclease</fullName>
    </submittedName>
</protein>
<dbReference type="eggNOG" id="COG1403">
    <property type="taxonomic scope" value="Bacteria"/>
</dbReference>
<evidence type="ECO:0000259" key="1">
    <source>
        <dbReference type="SMART" id="SM00507"/>
    </source>
</evidence>
<dbReference type="STRING" id="521095.Apar_0574"/>
<dbReference type="InterPro" id="IPR003615">
    <property type="entry name" value="HNH_nuc"/>
</dbReference>
<reference evidence="2 3" key="1">
    <citation type="journal article" date="2009" name="Stand. Genomic Sci.">
        <title>Complete genome sequence of Atopobium parvulum type strain (IPP 1246).</title>
        <authorList>
            <person name="Copeland A."/>
            <person name="Sikorski J."/>
            <person name="Lapidus A."/>
            <person name="Nolan M."/>
            <person name="Del Rio T.G."/>
            <person name="Lucas S."/>
            <person name="Chen F."/>
            <person name="Tice H."/>
            <person name="Pitluck S."/>
            <person name="Cheng J.F."/>
            <person name="Pukall R."/>
            <person name="Chertkov O."/>
            <person name="Brettin T."/>
            <person name="Han C."/>
            <person name="Detter J.C."/>
            <person name="Kuske C."/>
            <person name="Bruce D."/>
            <person name="Goodwin L."/>
            <person name="Ivanova N."/>
            <person name="Mavromatis K."/>
            <person name="Mikhailova N."/>
            <person name="Chen A."/>
            <person name="Palaniappan K."/>
            <person name="Chain P."/>
            <person name="Rohde M."/>
            <person name="Goker M."/>
            <person name="Bristow J."/>
            <person name="Eisen J.A."/>
            <person name="Markowitz V."/>
            <person name="Hugenholtz P."/>
            <person name="Kyrpides N.C."/>
            <person name="Klenk H.P."/>
            <person name="Detter J.C."/>
        </authorList>
    </citation>
    <scope>NUCLEOTIDE SEQUENCE [LARGE SCALE GENOMIC DNA]</scope>
    <source>
        <strain evidence="3">ATCC 33793 / DSM 20469 / CCUG 32760 / JCM 10300 / KCTC 3663 / VPI 0546 / 1246</strain>
    </source>
</reference>
<dbReference type="Proteomes" id="UP000000960">
    <property type="component" value="Chromosome"/>
</dbReference>
<dbReference type="Gene3D" id="1.10.30.50">
    <property type="match status" value="1"/>
</dbReference>
<dbReference type="AlphaFoldDB" id="C8WA66"/>
<organism evidence="2 3">
    <name type="scientific">Lancefieldella parvula (strain ATCC 33793 / DSM 20469 / CCUG 32760 / JCM 10300 / KCTC 3663 / VPI 0546 / 1246)</name>
    <name type="common">Atopobium parvulum</name>
    <dbReference type="NCBI Taxonomy" id="521095"/>
    <lineage>
        <taxon>Bacteria</taxon>
        <taxon>Bacillati</taxon>
        <taxon>Actinomycetota</taxon>
        <taxon>Coriobacteriia</taxon>
        <taxon>Coriobacteriales</taxon>
        <taxon>Atopobiaceae</taxon>
        <taxon>Lancefieldella</taxon>
    </lineage>
</organism>
<dbReference type="OrthoDB" id="2084290at2"/>
<sequence>MSYNIRRSYARDQLRKQMIAREEPCHICGMPIDYSLPAGDPMSFEMDEVVPVSRLPLEQRRAAACDPENVKAAHRICNQKRGNRMMDELKGNALPIVRTRLW</sequence>
<dbReference type="GeneID" id="84806100"/>
<name>C8WA66_LANP1</name>
<evidence type="ECO:0000313" key="2">
    <source>
        <dbReference type="EMBL" id="ACV51004.1"/>
    </source>
</evidence>
<gene>
    <name evidence="2" type="ordered locus">Apar_0574</name>
</gene>
<dbReference type="SMART" id="SM00507">
    <property type="entry name" value="HNHc"/>
    <property type="match status" value="1"/>
</dbReference>
<dbReference type="RefSeq" id="WP_012808661.1">
    <property type="nucleotide sequence ID" value="NC_013203.1"/>
</dbReference>
<dbReference type="HOGENOM" id="CLU_167388_0_0_11"/>
<accession>C8WA66</accession>
<feature type="domain" description="HNH nuclease" evidence="1">
    <location>
        <begin position="13"/>
        <end position="79"/>
    </location>
</feature>
<evidence type="ECO:0000313" key="3">
    <source>
        <dbReference type="Proteomes" id="UP000000960"/>
    </source>
</evidence>